<comment type="caution">
    <text evidence="6">The sequence shown here is derived from an EMBL/GenBank/DDBJ whole genome shotgun (WGS) entry which is preliminary data.</text>
</comment>
<gene>
    <name evidence="6" type="ORF">ACFQJ4_02675</name>
</gene>
<dbReference type="CDD" id="cd07514">
    <property type="entry name" value="HAD_Pase"/>
    <property type="match status" value="1"/>
</dbReference>
<keyword evidence="3 5" id="KW-0460">Magnesium</keyword>
<dbReference type="PANTHER" id="PTHR10000">
    <property type="entry name" value="PHOSPHOSERINE PHOSPHATASE"/>
    <property type="match status" value="1"/>
</dbReference>
<comment type="similarity">
    <text evidence="5">Belongs to the archaeal SPP-like hydrolase family.</text>
</comment>
<dbReference type="Gene3D" id="3.40.50.1000">
    <property type="entry name" value="HAD superfamily/HAD-like"/>
    <property type="match status" value="1"/>
</dbReference>
<reference evidence="6 7" key="1">
    <citation type="journal article" date="2019" name="Int. J. Syst. Evol. Microbiol.">
        <title>The Global Catalogue of Microorganisms (GCM) 10K type strain sequencing project: providing services to taxonomists for standard genome sequencing and annotation.</title>
        <authorList>
            <consortium name="The Broad Institute Genomics Platform"/>
            <consortium name="The Broad Institute Genome Sequencing Center for Infectious Disease"/>
            <person name="Wu L."/>
            <person name="Ma J."/>
        </authorList>
    </citation>
    <scope>NUCLEOTIDE SEQUENCE [LARGE SCALE GENOMIC DNA]</scope>
    <source>
        <strain evidence="6 7">DT85</strain>
    </source>
</reference>
<feature type="binding site" evidence="5">
    <location>
        <position position="193"/>
    </location>
    <ligand>
        <name>Mg(2+)</name>
        <dbReference type="ChEBI" id="CHEBI:18420"/>
    </ligand>
</feature>
<keyword evidence="7" id="KW-1185">Reference proteome</keyword>
<dbReference type="Pfam" id="PF08282">
    <property type="entry name" value="Hydrolase_3"/>
    <property type="match status" value="1"/>
</dbReference>
<dbReference type="AlphaFoldDB" id="A0ABD5ZLM1"/>
<comment type="cofactor">
    <cofactor evidence="5">
        <name>Mg(2+)</name>
        <dbReference type="ChEBI" id="CHEBI:18420"/>
    </cofactor>
</comment>
<evidence type="ECO:0000313" key="7">
    <source>
        <dbReference type="Proteomes" id="UP001596398"/>
    </source>
</evidence>
<feature type="binding site" evidence="5">
    <location>
        <position position="166"/>
    </location>
    <ligand>
        <name>substrate</name>
    </ligand>
</feature>
<keyword evidence="2 5" id="KW-0378">Hydrolase</keyword>
<evidence type="ECO:0000256" key="1">
    <source>
        <dbReference type="ARBA" id="ARBA00022723"/>
    </source>
</evidence>
<protein>
    <recommendedName>
        <fullName evidence="5">Phosphoglycolate phosphatase</fullName>
        <shortName evidence="5">PGP</shortName>
        <shortName evidence="5">PGPase</shortName>
        <ecNumber evidence="5">3.1.3.18</ecNumber>
    </recommendedName>
</protein>
<evidence type="ECO:0000313" key="6">
    <source>
        <dbReference type="EMBL" id="MFC7234215.1"/>
    </source>
</evidence>
<dbReference type="InterPro" id="IPR006382">
    <property type="entry name" value="PGPase"/>
</dbReference>
<dbReference type="CDD" id="cd01427">
    <property type="entry name" value="HAD_like"/>
    <property type="match status" value="1"/>
</dbReference>
<keyword evidence="1 5" id="KW-0479">Metal-binding</keyword>
<feature type="binding site" evidence="5">
    <location>
        <position position="189"/>
    </location>
    <ligand>
        <name>Mg(2+)</name>
        <dbReference type="ChEBI" id="CHEBI:18420"/>
    </ligand>
</feature>
<dbReference type="EC" id="3.1.3.18" evidence="5"/>
<sequence length="238" mass="25027">MRPLAVDIDGTLTRPKPDRGIDPRVFDALRAYADEAPVVVATGKAFPFPVGLCEFIDLPKRVVAENGGVVLCETDPGDDPYGGGESDGVVHNGDRTAADAVAAAYREAGYDLGWGTPDLVNYWRETEVAVARDRPLDPLESLAAEHGLEVVDTGYAYHVKDPAVDKDTGLESAAAALGYEPSDFLAVGDSENDAEMFAVAGESYAVANADEHALAAADHVTDAGYADGFLEALDRATA</sequence>
<evidence type="ECO:0000256" key="3">
    <source>
        <dbReference type="ARBA" id="ARBA00022842"/>
    </source>
</evidence>
<comment type="catalytic activity">
    <reaction evidence="5">
        <text>2-phosphoglycolate + H2O = glycolate + phosphate</text>
        <dbReference type="Rhea" id="RHEA:14369"/>
        <dbReference type="ChEBI" id="CHEBI:15377"/>
        <dbReference type="ChEBI" id="CHEBI:29805"/>
        <dbReference type="ChEBI" id="CHEBI:43474"/>
        <dbReference type="ChEBI" id="CHEBI:58033"/>
        <dbReference type="EC" id="3.1.3.18"/>
    </reaction>
</comment>
<name>A0ABD5ZLM1_9EURY</name>
<comment type="function">
    <text evidence="5">Catalyzes the dephosphorylation of 2-phosphoglycolate.</text>
</comment>
<dbReference type="RefSeq" id="WP_276235216.1">
    <property type="nucleotide sequence ID" value="NZ_CP119802.1"/>
</dbReference>
<evidence type="ECO:0000256" key="4">
    <source>
        <dbReference type="ARBA" id="ARBA00023277"/>
    </source>
</evidence>
<dbReference type="GeneID" id="79265880"/>
<proteinExistence type="inferred from homology"/>
<evidence type="ECO:0000256" key="2">
    <source>
        <dbReference type="ARBA" id="ARBA00022801"/>
    </source>
</evidence>
<dbReference type="GO" id="GO:0046872">
    <property type="term" value="F:metal ion binding"/>
    <property type="evidence" value="ECO:0007669"/>
    <property type="project" value="UniProtKB-KW"/>
</dbReference>
<feature type="binding site" evidence="5">
    <location>
        <position position="7"/>
    </location>
    <ligand>
        <name>Mg(2+)</name>
        <dbReference type="ChEBI" id="CHEBI:18420"/>
    </ligand>
</feature>
<accession>A0ABD5ZLM1</accession>
<dbReference type="PANTHER" id="PTHR10000:SF8">
    <property type="entry name" value="HAD SUPERFAMILY HYDROLASE-LIKE, TYPE 3"/>
    <property type="match status" value="1"/>
</dbReference>
<keyword evidence="4 5" id="KW-0119">Carbohydrate metabolism</keyword>
<dbReference type="EMBL" id="JBHTAP010000001">
    <property type="protein sequence ID" value="MFC7234215.1"/>
    <property type="molecule type" value="Genomic_DNA"/>
</dbReference>
<dbReference type="SUPFAM" id="SSF56784">
    <property type="entry name" value="HAD-like"/>
    <property type="match status" value="1"/>
</dbReference>
<evidence type="ECO:0000256" key="5">
    <source>
        <dbReference type="HAMAP-Rule" id="MF_01419"/>
    </source>
</evidence>
<feature type="binding site" evidence="5">
    <location>
        <position position="9"/>
    </location>
    <ligand>
        <name>Mg(2+)</name>
        <dbReference type="ChEBI" id="CHEBI:18420"/>
    </ligand>
</feature>
<dbReference type="Gene3D" id="3.90.1070.10">
    <property type="match status" value="1"/>
</dbReference>
<organism evidence="6 7">
    <name type="scientific">Halosegnis marinus</name>
    <dbReference type="NCBI Taxonomy" id="3034023"/>
    <lineage>
        <taxon>Archaea</taxon>
        <taxon>Methanobacteriati</taxon>
        <taxon>Methanobacteriota</taxon>
        <taxon>Stenosarchaea group</taxon>
        <taxon>Halobacteria</taxon>
        <taxon>Halobacteriales</taxon>
        <taxon>Natronomonadaceae</taxon>
        <taxon>Halosegnis</taxon>
    </lineage>
</organism>
<dbReference type="InterPro" id="IPR023214">
    <property type="entry name" value="HAD_sf"/>
</dbReference>
<dbReference type="InterPro" id="IPR036412">
    <property type="entry name" value="HAD-like_sf"/>
</dbReference>
<dbReference type="HAMAP" id="MF_01419">
    <property type="entry name" value="GPH_hydrolase_arch"/>
    <property type="match status" value="1"/>
</dbReference>
<feature type="active site" description="Nucleophile" evidence="5">
    <location>
        <position position="7"/>
    </location>
</feature>
<dbReference type="Proteomes" id="UP001596398">
    <property type="component" value="Unassembled WGS sequence"/>
</dbReference>
<dbReference type="GO" id="GO:0008967">
    <property type="term" value="F:phosphoglycolate phosphatase activity"/>
    <property type="evidence" value="ECO:0007669"/>
    <property type="project" value="UniProtKB-UniRule"/>
</dbReference>